<sequence>MPRYIVQSKSTGRLLVPSSDDGQPEWTLDLKKAGVGVVPEIDRAVQLVEDWCDVDDLPQIIDLDRLGTQDDYQ</sequence>
<accession>A0ABU3KL08</accession>
<dbReference type="Proteomes" id="UP001321700">
    <property type="component" value="Unassembled WGS sequence"/>
</dbReference>
<protein>
    <submittedName>
        <fullName evidence="1">Uncharacterized protein</fullName>
    </submittedName>
</protein>
<gene>
    <name evidence="1" type="ORF">RAE19_05195</name>
</gene>
<proteinExistence type="predicted"/>
<organism evidence="1 2">
    <name type="scientific">Rhodoferax potami</name>
    <dbReference type="NCBI Taxonomy" id="3068338"/>
    <lineage>
        <taxon>Bacteria</taxon>
        <taxon>Pseudomonadati</taxon>
        <taxon>Pseudomonadota</taxon>
        <taxon>Betaproteobacteria</taxon>
        <taxon>Burkholderiales</taxon>
        <taxon>Comamonadaceae</taxon>
        <taxon>Rhodoferax</taxon>
    </lineage>
</organism>
<reference evidence="1 2" key="1">
    <citation type="submission" date="2023-08" db="EMBL/GenBank/DDBJ databases">
        <title>Rhodoferax potami sp. nov. and Rhodoferax mekongensis sp. nov., isolated from the Mekong River in Thailand.</title>
        <authorList>
            <person name="Kitikhun S."/>
            <person name="Charoenyingcharoen P."/>
            <person name="Siriarchawattana P."/>
            <person name="Likhitrattanapisal S."/>
            <person name="Nilsakha T."/>
            <person name="Chanpet A."/>
            <person name="Rattanawaree P."/>
            <person name="Ingsriswang S."/>
        </authorList>
    </citation>
    <scope>NUCLEOTIDE SEQUENCE [LARGE SCALE GENOMIC DNA]</scope>
    <source>
        <strain evidence="1 2">TBRC 17660</strain>
    </source>
</reference>
<comment type="caution">
    <text evidence="1">The sequence shown here is derived from an EMBL/GenBank/DDBJ whole genome shotgun (WGS) entry which is preliminary data.</text>
</comment>
<name>A0ABU3KL08_9BURK</name>
<evidence type="ECO:0000313" key="2">
    <source>
        <dbReference type="Proteomes" id="UP001321700"/>
    </source>
</evidence>
<evidence type="ECO:0000313" key="1">
    <source>
        <dbReference type="EMBL" id="MDT7518133.1"/>
    </source>
</evidence>
<dbReference type="EMBL" id="JAVBIK010000001">
    <property type="protein sequence ID" value="MDT7518133.1"/>
    <property type="molecule type" value="Genomic_DNA"/>
</dbReference>
<keyword evidence="2" id="KW-1185">Reference proteome</keyword>
<dbReference type="RefSeq" id="WP_313873913.1">
    <property type="nucleotide sequence ID" value="NZ_JAVBIK010000001.1"/>
</dbReference>